<evidence type="ECO:0000313" key="2">
    <source>
        <dbReference type="EMBL" id="MCS7480250.1"/>
    </source>
</evidence>
<feature type="domain" description="HTH marR-type" evidence="1">
    <location>
        <begin position="9"/>
        <end position="140"/>
    </location>
</feature>
<reference evidence="2" key="1">
    <citation type="submission" date="2022-08" db="EMBL/GenBank/DDBJ databases">
        <authorList>
            <person name="Tistechok S."/>
            <person name="Samborskyy M."/>
            <person name="Roman I."/>
        </authorList>
    </citation>
    <scope>NUCLEOTIDE SEQUENCE</scope>
    <source>
        <strain evidence="2">DSM 103496</strain>
    </source>
</reference>
<keyword evidence="3" id="KW-1185">Reference proteome</keyword>
<dbReference type="SMART" id="SM00347">
    <property type="entry name" value="HTH_MARR"/>
    <property type="match status" value="1"/>
</dbReference>
<sequence>MHSAAARVEAALGLLLRRSTRAHLYDDLVSDLAGVDETTYPVLSGIARLEPVSSTRLADEIGIDRTATTRYAARLEKVGLVVREPDAGDARSTLLLLTAEGRAAIDSARRRLVDRLDEIVAEWTPVEAELFATVLEHLVSKLRPES</sequence>
<organism evidence="2 3">
    <name type="scientific">Umezawaea endophytica</name>
    <dbReference type="NCBI Taxonomy" id="1654476"/>
    <lineage>
        <taxon>Bacteria</taxon>
        <taxon>Bacillati</taxon>
        <taxon>Actinomycetota</taxon>
        <taxon>Actinomycetes</taxon>
        <taxon>Pseudonocardiales</taxon>
        <taxon>Pseudonocardiaceae</taxon>
        <taxon>Umezawaea</taxon>
    </lineage>
</organism>
<dbReference type="GO" id="GO:0006950">
    <property type="term" value="P:response to stress"/>
    <property type="evidence" value="ECO:0007669"/>
    <property type="project" value="TreeGrafter"/>
</dbReference>
<name>A0A9X2VP50_9PSEU</name>
<dbReference type="InterPro" id="IPR039422">
    <property type="entry name" value="MarR/SlyA-like"/>
</dbReference>
<dbReference type="InterPro" id="IPR000835">
    <property type="entry name" value="HTH_MarR-typ"/>
</dbReference>
<gene>
    <name evidence="2" type="ORF">NZH93_25630</name>
</gene>
<comment type="caution">
    <text evidence="2">The sequence shown here is derived from an EMBL/GenBank/DDBJ whole genome shotgun (WGS) entry which is preliminary data.</text>
</comment>
<dbReference type="Proteomes" id="UP001141259">
    <property type="component" value="Unassembled WGS sequence"/>
</dbReference>
<dbReference type="SUPFAM" id="SSF46785">
    <property type="entry name" value="Winged helix' DNA-binding domain"/>
    <property type="match status" value="1"/>
</dbReference>
<dbReference type="Gene3D" id="1.10.10.10">
    <property type="entry name" value="Winged helix-like DNA-binding domain superfamily/Winged helix DNA-binding domain"/>
    <property type="match status" value="1"/>
</dbReference>
<dbReference type="RefSeq" id="WP_259625748.1">
    <property type="nucleotide sequence ID" value="NZ_JANYMP010000013.1"/>
</dbReference>
<evidence type="ECO:0000259" key="1">
    <source>
        <dbReference type="PROSITE" id="PS50995"/>
    </source>
</evidence>
<dbReference type="InterPro" id="IPR036388">
    <property type="entry name" value="WH-like_DNA-bd_sf"/>
</dbReference>
<dbReference type="PANTHER" id="PTHR33164">
    <property type="entry name" value="TRANSCRIPTIONAL REGULATOR, MARR FAMILY"/>
    <property type="match status" value="1"/>
</dbReference>
<dbReference type="PANTHER" id="PTHR33164:SF43">
    <property type="entry name" value="HTH-TYPE TRANSCRIPTIONAL REPRESSOR YETL"/>
    <property type="match status" value="1"/>
</dbReference>
<dbReference type="EMBL" id="JANYMP010000013">
    <property type="protein sequence ID" value="MCS7480250.1"/>
    <property type="molecule type" value="Genomic_DNA"/>
</dbReference>
<dbReference type="GO" id="GO:0003700">
    <property type="term" value="F:DNA-binding transcription factor activity"/>
    <property type="evidence" value="ECO:0007669"/>
    <property type="project" value="InterPro"/>
</dbReference>
<accession>A0A9X2VP50</accession>
<protein>
    <submittedName>
        <fullName evidence="2">MarR family transcriptional regulator</fullName>
    </submittedName>
</protein>
<dbReference type="PROSITE" id="PS50995">
    <property type="entry name" value="HTH_MARR_2"/>
    <property type="match status" value="1"/>
</dbReference>
<dbReference type="Pfam" id="PF12802">
    <property type="entry name" value="MarR_2"/>
    <property type="match status" value="1"/>
</dbReference>
<dbReference type="InterPro" id="IPR036390">
    <property type="entry name" value="WH_DNA-bd_sf"/>
</dbReference>
<dbReference type="PRINTS" id="PR00598">
    <property type="entry name" value="HTHMARR"/>
</dbReference>
<proteinExistence type="predicted"/>
<dbReference type="AlphaFoldDB" id="A0A9X2VP50"/>
<evidence type="ECO:0000313" key="3">
    <source>
        <dbReference type="Proteomes" id="UP001141259"/>
    </source>
</evidence>